<proteinExistence type="predicted"/>
<name>A0A1I7Y4S5_9BILA</name>
<sequence length="107" mass="12131">MVLAPFFDKAPSLLQKPDGSVLFECMCNANPEPTVKWYFKDKELNDDRHITKVKKMVGKYTCTMIMKNPSLADQGIYKVVATNTHGTHSVEQGYVHTCTSNEIFKTQ</sequence>
<evidence type="ECO:0000313" key="5">
    <source>
        <dbReference type="Proteomes" id="UP000095287"/>
    </source>
</evidence>
<reference evidence="6" key="1">
    <citation type="submission" date="2016-11" db="UniProtKB">
        <authorList>
            <consortium name="WormBaseParasite"/>
        </authorList>
    </citation>
    <scope>IDENTIFICATION</scope>
</reference>
<dbReference type="PANTHER" id="PTHR47633">
    <property type="entry name" value="IMMUNOGLOBULIN"/>
    <property type="match status" value="1"/>
</dbReference>
<keyword evidence="1" id="KW-0677">Repeat</keyword>
<keyword evidence="5" id="KW-1185">Reference proteome</keyword>
<evidence type="ECO:0000259" key="4">
    <source>
        <dbReference type="SMART" id="SM00408"/>
    </source>
</evidence>
<dbReference type="FunFam" id="2.60.40.10:FF:000032">
    <property type="entry name" value="palladin isoform X1"/>
    <property type="match status" value="1"/>
</dbReference>
<dbReference type="WBParaSite" id="L893_g12731.t1">
    <property type="protein sequence ID" value="L893_g12731.t1"/>
    <property type="gene ID" value="L893_g12731"/>
</dbReference>
<dbReference type="GO" id="GO:0004672">
    <property type="term" value="F:protein kinase activity"/>
    <property type="evidence" value="ECO:0007669"/>
    <property type="project" value="TreeGrafter"/>
</dbReference>
<dbReference type="AlphaFoldDB" id="A0A1I7Y4S5"/>
<evidence type="ECO:0000256" key="1">
    <source>
        <dbReference type="ARBA" id="ARBA00022737"/>
    </source>
</evidence>
<dbReference type="InterPro" id="IPR013783">
    <property type="entry name" value="Ig-like_fold"/>
</dbReference>
<dbReference type="InterPro" id="IPR036179">
    <property type="entry name" value="Ig-like_dom_sf"/>
</dbReference>
<feature type="domain" description="Immunoglobulin subtype 2" evidence="4">
    <location>
        <begin position="16"/>
        <end position="86"/>
    </location>
</feature>
<organism evidence="5 6">
    <name type="scientific">Steinernema glaseri</name>
    <dbReference type="NCBI Taxonomy" id="37863"/>
    <lineage>
        <taxon>Eukaryota</taxon>
        <taxon>Metazoa</taxon>
        <taxon>Ecdysozoa</taxon>
        <taxon>Nematoda</taxon>
        <taxon>Chromadorea</taxon>
        <taxon>Rhabditida</taxon>
        <taxon>Tylenchina</taxon>
        <taxon>Panagrolaimomorpha</taxon>
        <taxon>Strongyloidoidea</taxon>
        <taxon>Steinernematidae</taxon>
        <taxon>Steinernema</taxon>
    </lineage>
</organism>
<dbReference type="Gene3D" id="2.60.40.10">
    <property type="entry name" value="Immunoglobulins"/>
    <property type="match status" value="1"/>
</dbReference>
<evidence type="ECO:0000256" key="3">
    <source>
        <dbReference type="ARBA" id="ARBA00023319"/>
    </source>
</evidence>
<dbReference type="SUPFAM" id="SSF48726">
    <property type="entry name" value="Immunoglobulin"/>
    <property type="match status" value="1"/>
</dbReference>
<evidence type="ECO:0000313" key="6">
    <source>
        <dbReference type="WBParaSite" id="L893_g12731.t1"/>
    </source>
</evidence>
<dbReference type="SMART" id="SM00408">
    <property type="entry name" value="IGc2"/>
    <property type="match status" value="1"/>
</dbReference>
<dbReference type="Proteomes" id="UP000095287">
    <property type="component" value="Unplaced"/>
</dbReference>
<dbReference type="InterPro" id="IPR003598">
    <property type="entry name" value="Ig_sub2"/>
</dbReference>
<dbReference type="InterPro" id="IPR013098">
    <property type="entry name" value="Ig_I-set"/>
</dbReference>
<dbReference type="PANTHER" id="PTHR47633:SF8">
    <property type="entry name" value="SPEG NEIGHBOR PROTEIN"/>
    <property type="match status" value="1"/>
</dbReference>
<keyword evidence="3" id="KW-0393">Immunoglobulin domain</keyword>
<dbReference type="Pfam" id="PF07679">
    <property type="entry name" value="I-set"/>
    <property type="match status" value="1"/>
</dbReference>
<protein>
    <submittedName>
        <fullName evidence="6">IGc2 domain-containing protein</fullName>
    </submittedName>
</protein>
<keyword evidence="2" id="KW-1015">Disulfide bond</keyword>
<evidence type="ECO:0000256" key="2">
    <source>
        <dbReference type="ARBA" id="ARBA00023157"/>
    </source>
</evidence>
<accession>A0A1I7Y4S5</accession>